<gene>
    <name evidence="3" type="ORF">Micbo1qcDRAFT_201810</name>
</gene>
<dbReference type="InterPro" id="IPR011058">
    <property type="entry name" value="Cyanovirin-N"/>
</dbReference>
<dbReference type="InterPro" id="IPR036673">
    <property type="entry name" value="Cyanovirin-N_sf"/>
</dbReference>
<evidence type="ECO:0000256" key="1">
    <source>
        <dbReference type="SAM" id="MobiDB-lite"/>
    </source>
</evidence>
<feature type="region of interest" description="Disordered" evidence="1">
    <location>
        <begin position="93"/>
        <end position="112"/>
    </location>
</feature>
<evidence type="ECO:0000313" key="4">
    <source>
        <dbReference type="Proteomes" id="UP000070501"/>
    </source>
</evidence>
<proteinExistence type="predicted"/>
<protein>
    <recommendedName>
        <fullName evidence="2">Cyanovirin-N domain-containing protein</fullName>
    </recommendedName>
</protein>
<dbReference type="EMBL" id="KQ964247">
    <property type="protein sequence ID" value="KXJ93866.1"/>
    <property type="molecule type" value="Genomic_DNA"/>
</dbReference>
<sequence>MDHTCNQNLYSQIHVNKCLANMGGHLTPRHNGNALDSCYGCYISKDWYELHCVCPDDQGNRHVSAINLNEVLHNWFGYISCFGEHETGDGYEHSYPCKEPDDWQPDSDSYDDTCRDGCPEVIPSWPFDPPNSGGSKSRAALAE</sequence>
<keyword evidence="4" id="KW-1185">Reference proteome</keyword>
<dbReference type="Proteomes" id="UP000070501">
    <property type="component" value="Unassembled WGS sequence"/>
</dbReference>
<accession>A0A136J9V8</accession>
<dbReference type="Gene3D" id="2.30.60.10">
    <property type="entry name" value="Cyanovirin-N"/>
    <property type="match status" value="1"/>
</dbReference>
<dbReference type="AlphaFoldDB" id="A0A136J9V8"/>
<feature type="domain" description="Cyanovirin-N" evidence="2">
    <location>
        <begin position="10"/>
        <end position="78"/>
    </location>
</feature>
<evidence type="ECO:0000259" key="2">
    <source>
        <dbReference type="Pfam" id="PF08881"/>
    </source>
</evidence>
<dbReference type="STRING" id="196109.A0A136J9V8"/>
<feature type="region of interest" description="Disordered" evidence="1">
    <location>
        <begin position="122"/>
        <end position="143"/>
    </location>
</feature>
<dbReference type="OrthoDB" id="4672515at2759"/>
<name>A0A136J9V8_9PEZI</name>
<reference evidence="4" key="1">
    <citation type="submission" date="2016-02" db="EMBL/GenBank/DDBJ databases">
        <title>Draft genome sequence of Microdochium bolleyi, a fungal endophyte of beachgrass.</title>
        <authorList>
            <consortium name="DOE Joint Genome Institute"/>
            <person name="David A.S."/>
            <person name="May G."/>
            <person name="Haridas S."/>
            <person name="Lim J."/>
            <person name="Wang M."/>
            <person name="Labutti K."/>
            <person name="Lipzen A."/>
            <person name="Barry K."/>
            <person name="Grigoriev I.V."/>
        </authorList>
    </citation>
    <scope>NUCLEOTIDE SEQUENCE [LARGE SCALE GENOMIC DNA]</scope>
    <source>
        <strain evidence="4">J235TASD1</strain>
    </source>
</reference>
<evidence type="ECO:0000313" key="3">
    <source>
        <dbReference type="EMBL" id="KXJ93866.1"/>
    </source>
</evidence>
<dbReference type="Pfam" id="PF08881">
    <property type="entry name" value="CVNH"/>
    <property type="match status" value="1"/>
</dbReference>
<feature type="compositionally biased region" description="Acidic residues" evidence="1">
    <location>
        <begin position="102"/>
        <end position="111"/>
    </location>
</feature>
<dbReference type="InParanoid" id="A0A136J9V8"/>
<organism evidence="3 4">
    <name type="scientific">Microdochium bolleyi</name>
    <dbReference type="NCBI Taxonomy" id="196109"/>
    <lineage>
        <taxon>Eukaryota</taxon>
        <taxon>Fungi</taxon>
        <taxon>Dikarya</taxon>
        <taxon>Ascomycota</taxon>
        <taxon>Pezizomycotina</taxon>
        <taxon>Sordariomycetes</taxon>
        <taxon>Xylariomycetidae</taxon>
        <taxon>Xylariales</taxon>
        <taxon>Microdochiaceae</taxon>
        <taxon>Microdochium</taxon>
    </lineage>
</organism>
<dbReference type="SUPFAM" id="SSF51322">
    <property type="entry name" value="Cyanovirin-N"/>
    <property type="match status" value="1"/>
</dbReference>